<keyword evidence="1" id="KW-0812">Transmembrane</keyword>
<reference evidence="2" key="1">
    <citation type="journal article" date="2015" name="Nature">
        <title>Complex archaea that bridge the gap between prokaryotes and eukaryotes.</title>
        <authorList>
            <person name="Spang A."/>
            <person name="Saw J.H."/>
            <person name="Jorgensen S.L."/>
            <person name="Zaremba-Niedzwiedzka K."/>
            <person name="Martijn J."/>
            <person name="Lind A.E."/>
            <person name="van Eijk R."/>
            <person name="Schleper C."/>
            <person name="Guy L."/>
            <person name="Ettema T.J."/>
        </authorList>
    </citation>
    <scope>NUCLEOTIDE SEQUENCE</scope>
</reference>
<proteinExistence type="predicted"/>
<organism evidence="2">
    <name type="scientific">marine sediment metagenome</name>
    <dbReference type="NCBI Taxonomy" id="412755"/>
    <lineage>
        <taxon>unclassified sequences</taxon>
        <taxon>metagenomes</taxon>
        <taxon>ecological metagenomes</taxon>
    </lineage>
</organism>
<gene>
    <name evidence="2" type="ORF">LCGC14_1206980</name>
</gene>
<comment type="caution">
    <text evidence="2">The sequence shown here is derived from an EMBL/GenBank/DDBJ whole genome shotgun (WGS) entry which is preliminary data.</text>
</comment>
<protein>
    <submittedName>
        <fullName evidence="2">Uncharacterized protein</fullName>
    </submittedName>
</protein>
<evidence type="ECO:0000313" key="2">
    <source>
        <dbReference type="EMBL" id="KKM93578.1"/>
    </source>
</evidence>
<dbReference type="AlphaFoldDB" id="A0A0F9LJK5"/>
<feature type="transmembrane region" description="Helical" evidence="1">
    <location>
        <begin position="140"/>
        <end position="162"/>
    </location>
</feature>
<name>A0A0F9LJK5_9ZZZZ</name>
<sequence length="355" mass="36910">MSTANMRAYITIDTTVLAKGSAELAAVRREIESLIEAKKGVVSVNTRMVASSQDVAMSTRSALLNFRMFSFAIRTLRREFGITNPVIEQFSQVLIVGSALGTGLVAGHKLLTTGVKQLTGAYGEGIGAAAGFYAALKAGALSVTLLSVAAAALLGFAVGTWIGEQAPAFKEMTAAVKGYKEAVEDLTGSLSGLKVEQAGLGAEAAVYQAQIARINYEISLQGEATDAQTASLEMLSGAMARLKMEAAGLTAAGAVIGADVTRFQFEQAQVEEERKEYRGAALARLNPLTGAADRPGGLPAQIAEKISPVPGISILIDFAGSVFGAGTDVEGATRRGVLDALEGIGRILERNRRGP</sequence>
<keyword evidence="1" id="KW-0472">Membrane</keyword>
<accession>A0A0F9LJK5</accession>
<evidence type="ECO:0000256" key="1">
    <source>
        <dbReference type="SAM" id="Phobius"/>
    </source>
</evidence>
<dbReference type="EMBL" id="LAZR01006247">
    <property type="protein sequence ID" value="KKM93578.1"/>
    <property type="molecule type" value="Genomic_DNA"/>
</dbReference>
<keyword evidence="1" id="KW-1133">Transmembrane helix</keyword>